<dbReference type="InterPro" id="IPR006597">
    <property type="entry name" value="Sel1-like"/>
</dbReference>
<dbReference type="SMART" id="SM00671">
    <property type="entry name" value="SEL1"/>
    <property type="match status" value="3"/>
</dbReference>
<dbReference type="PANTHER" id="PTHR11102">
    <property type="entry name" value="SEL-1-LIKE PROTEIN"/>
    <property type="match status" value="1"/>
</dbReference>
<dbReference type="InterPro" id="IPR050767">
    <property type="entry name" value="Sel1_AlgK"/>
</dbReference>
<comment type="caution">
    <text evidence="2">The sequence shown here is derived from an EMBL/GenBank/DDBJ whole genome shotgun (WGS) entry which is preliminary data.</text>
</comment>
<accession>A0A0W0VQC3</accession>
<dbReference type="AlphaFoldDB" id="A0A0W0VQC3"/>
<organism evidence="2 3">
    <name type="scientific">Legionella londiniensis</name>
    <dbReference type="NCBI Taxonomy" id="45068"/>
    <lineage>
        <taxon>Bacteria</taxon>
        <taxon>Pseudomonadati</taxon>
        <taxon>Pseudomonadota</taxon>
        <taxon>Gammaproteobacteria</taxon>
        <taxon>Legionellales</taxon>
        <taxon>Legionellaceae</taxon>
        <taxon>Legionella</taxon>
    </lineage>
</organism>
<dbReference type="PATRIC" id="fig|45068.5.peg.738"/>
<gene>
    <name evidence="2" type="ORF">Llon_0691</name>
</gene>
<dbReference type="Pfam" id="PF08238">
    <property type="entry name" value="Sel1"/>
    <property type="match status" value="4"/>
</dbReference>
<dbReference type="SUPFAM" id="SSF81901">
    <property type="entry name" value="HCP-like"/>
    <property type="match status" value="1"/>
</dbReference>
<dbReference type="RefSeq" id="WP_211197498.1">
    <property type="nucleotide sequence ID" value="NZ_UGON01000002.1"/>
</dbReference>
<dbReference type="Proteomes" id="UP000054997">
    <property type="component" value="Unassembled WGS sequence"/>
</dbReference>
<dbReference type="Gene3D" id="1.25.40.10">
    <property type="entry name" value="Tetratricopeptide repeat domain"/>
    <property type="match status" value="1"/>
</dbReference>
<evidence type="ECO:0000313" key="2">
    <source>
        <dbReference type="EMBL" id="KTD21993.1"/>
    </source>
</evidence>
<name>A0A0W0VQC3_9GAMM</name>
<dbReference type="STRING" id="45068.Llon_0691"/>
<dbReference type="InterPro" id="IPR011990">
    <property type="entry name" value="TPR-like_helical_dom_sf"/>
</dbReference>
<protein>
    <submittedName>
        <fullName evidence="2">TPR repeat-containing protein</fullName>
    </submittedName>
</protein>
<reference evidence="2 3" key="1">
    <citation type="submission" date="2015-11" db="EMBL/GenBank/DDBJ databases">
        <title>Genomic analysis of 38 Legionella species identifies large and diverse effector repertoires.</title>
        <authorList>
            <person name="Burstein D."/>
            <person name="Amaro F."/>
            <person name="Zusman T."/>
            <person name="Lifshitz Z."/>
            <person name="Cohen O."/>
            <person name="Gilbert J.A."/>
            <person name="Pupko T."/>
            <person name="Shuman H.A."/>
            <person name="Segal G."/>
        </authorList>
    </citation>
    <scope>NUCLEOTIDE SEQUENCE [LARGE SCALE GENOMIC DNA]</scope>
    <source>
        <strain evidence="2 3">ATCC 49505</strain>
    </source>
</reference>
<feature type="region of interest" description="Disordered" evidence="1">
    <location>
        <begin position="1"/>
        <end position="20"/>
    </location>
</feature>
<dbReference type="PANTHER" id="PTHR11102:SF160">
    <property type="entry name" value="ERAD-ASSOCIATED E3 UBIQUITIN-PROTEIN LIGASE COMPONENT HRD3"/>
    <property type="match status" value="1"/>
</dbReference>
<dbReference type="EMBL" id="LNYK01000012">
    <property type="protein sequence ID" value="KTD21993.1"/>
    <property type="molecule type" value="Genomic_DNA"/>
</dbReference>
<proteinExistence type="predicted"/>
<evidence type="ECO:0000256" key="1">
    <source>
        <dbReference type="SAM" id="MobiDB-lite"/>
    </source>
</evidence>
<evidence type="ECO:0000313" key="3">
    <source>
        <dbReference type="Proteomes" id="UP000054997"/>
    </source>
</evidence>
<sequence length="287" mass="32211">MLSSLAVNSSTKHNSSTLSTTKICENGSDQELLQKNPGHYFFRRALLCNYEHINNQETFDKTIAILSKSAQYKYPPAYLLIGILYENKYESGSLIYNAKGVPQDLSKAIINLEIASSMGSTVAQNKLAELYLDDAHLIEQNTKIKDISNADSLIPLPDMTKAIYWFKLAAKNGNPAAQGSLSELYKMGIGIPQNYVKAYVWQNLSIVSQYRYNKKITSDSIGKILLKSHIETRDKIYKELSANQKIEAQKLSEDYAKKFVKKPSELDLFSTNSISYISAINIKKILG</sequence>
<keyword evidence="3" id="KW-1185">Reference proteome</keyword>